<name>A0ABM5AKA4_VULVU</name>
<feature type="domain" description="Sushi" evidence="20">
    <location>
        <begin position="822"/>
        <end position="879"/>
    </location>
</feature>
<protein>
    <recommendedName>
        <fullName evidence="11">Inactive serine protease PAMR1</fullName>
    </recommendedName>
    <alternativeName>
        <fullName evidence="13">Peptidase domain-containing protein associated with muscle regeneration 1</fullName>
    </alternativeName>
    <alternativeName>
        <fullName evidence="12">Regeneration-associated muscle protease homolog</fullName>
    </alternativeName>
</protein>
<evidence type="ECO:0000256" key="3">
    <source>
        <dbReference type="ARBA" id="ARBA00022536"/>
    </source>
</evidence>
<reference evidence="22" key="1">
    <citation type="submission" date="2025-08" db="UniProtKB">
        <authorList>
            <consortium name="RefSeq"/>
        </authorList>
    </citation>
    <scope>IDENTIFICATION</scope>
    <source>
        <tissue evidence="22">Cell line</tissue>
    </source>
</reference>
<evidence type="ECO:0000256" key="8">
    <source>
        <dbReference type="ARBA" id="ARBA00023157"/>
    </source>
</evidence>
<feature type="disulfide bond" evidence="14">
    <location>
        <begin position="697"/>
        <end position="706"/>
    </location>
</feature>
<dbReference type="InterPro" id="IPR000742">
    <property type="entry name" value="EGF"/>
</dbReference>
<feature type="domain" description="EGF-like" evidence="18">
    <location>
        <begin position="670"/>
        <end position="707"/>
    </location>
</feature>
<dbReference type="InterPro" id="IPR035976">
    <property type="entry name" value="Sushi/SCR/CCP_sf"/>
</dbReference>
<dbReference type="CDD" id="cd00033">
    <property type="entry name" value="CCP"/>
    <property type="match status" value="2"/>
</dbReference>
<keyword evidence="2" id="KW-0964">Secreted</keyword>
<feature type="domain" description="Peptidase S1" evidence="19">
    <location>
        <begin position="880"/>
        <end position="1155"/>
    </location>
</feature>
<feature type="region of interest" description="Disordered" evidence="16">
    <location>
        <begin position="33"/>
        <end position="64"/>
    </location>
</feature>
<dbReference type="Proteomes" id="UP001652641">
    <property type="component" value="Chromosome 5"/>
</dbReference>
<proteinExistence type="predicted"/>
<keyword evidence="3 14" id="KW-0245">EGF-like domain</keyword>
<sequence>MASQGQGRWVQPRRSFSLLAARGRGLGAGRWALGVGRGGGGPSRSAHPASPGPGVSRPLPPGCGGGGGLPGAGLLSPGAAAVLGLAVQNVLGEEVEAALQQLRVGVGERGQLREAGLVVPVEAQQPRGRVPASVQLQHAPRRPLAEHAHRLQQRLVVLVPHARHPVAVHQARLVVQKDQRPAGAAVQVAGGALHDARVPLQAEEVADQPVEVGRQVVEEDQVGPLHQVHQLRLAAVGQLAPRGPQRPQPAVLGAPGRGHHHVREVGQPARQAHHAALRPVRRAELVLHLRPLRAASLHAGQGQRRHVALEAQQARQVEGQGLALDLLGAHAVAHAGAGAVGEAGQPVGAAPAAAALQGHHPGAARRLQPRGRLRLREAAGHPLLQAAAPEDAPAHRRAPLAPLAPARGPPRRAARARARARRQAPLSSSHLEGSWIRIGLPPSLSRSAGGCPGSKPRSPEYTVINEACPGAEWNIMCRECCEYDQIECVCPGKKEVVGYTIPCCRNEENECDSCLIHPGCTIFENCKTCRNGSWGGTLDDFYVKGVYCAECRAGWYGGDCMRCGQVLRASKGQILLESYPLNAHCEWTIHAKPGFIIQLRFVMLSLEFDYMCQYDYVEVRDGDSSNGQIIKRFCGNERPAPIRSTDSSLHILFHSDGSKNFDGFHAIFEEITACSSSPCFHDGTCLLDKTGSYKCACLAGYTGQHCENLLEESNCSDPGGPVNGYKKITGGPGLINGRHVKIGTIVTFFCNNSYVLSGNEKRTCQENGEWSGKQPICIKACREPKVSDLVRRRVLPMQVQSRETPLHQLYSAPFNKQKLQGAPTKKPALPFGDLPPGFQHLHTQLQYECISPFYRRLGSSRRTCLRTGKWSGRAPSCVPICGKTENVTTPKSQGLRWPWQAAIYRRASGAHGGSVRKDTWLLVCSGALVNERTVVAAAHCVTDLEKVTMIKTADLKVVLGKFYRDDDRDEKTVQSLRISAVILHPNYDPILLDTDLAILKLLDKARVSTRVQPICLAAPRDLSTSFQEARITVAGWNVLADVRSPGFKNDTLRSGVVRVVDSLLCEEQHEEHGIPVSVTDNMFCASRDPAAPSDICMAQTGGIAAVAFPGRASPEPRWHLVGLVSWSYDKACSHSLYTAFSKVLPFKDWIERNMK</sequence>
<dbReference type="Gene3D" id="2.10.70.10">
    <property type="entry name" value="Complement Module, domain 1"/>
    <property type="match status" value="2"/>
</dbReference>
<gene>
    <name evidence="22" type="primary">PAMR1</name>
</gene>
<keyword evidence="6" id="KW-0732">Signal</keyword>
<dbReference type="CDD" id="cd00054">
    <property type="entry name" value="EGF_CA"/>
    <property type="match status" value="1"/>
</dbReference>
<dbReference type="Pfam" id="PF00089">
    <property type="entry name" value="Trypsin"/>
    <property type="match status" value="1"/>
</dbReference>
<dbReference type="PROSITE" id="PS50240">
    <property type="entry name" value="TRYPSIN_DOM"/>
    <property type="match status" value="1"/>
</dbReference>
<dbReference type="Gene3D" id="2.40.10.10">
    <property type="entry name" value="Trypsin-like serine proteases"/>
    <property type="match status" value="1"/>
</dbReference>
<dbReference type="PROSITE" id="PS01180">
    <property type="entry name" value="CUB"/>
    <property type="match status" value="1"/>
</dbReference>
<feature type="domain" description="Sushi" evidence="20">
    <location>
        <begin position="713"/>
        <end position="779"/>
    </location>
</feature>
<evidence type="ECO:0000256" key="11">
    <source>
        <dbReference type="ARBA" id="ARBA00040464"/>
    </source>
</evidence>
<dbReference type="SUPFAM" id="SSF50494">
    <property type="entry name" value="Trypsin-like serine proteases"/>
    <property type="match status" value="1"/>
</dbReference>
<dbReference type="InterPro" id="IPR051659">
    <property type="entry name" value="Serine_Protease_S1-Domain"/>
</dbReference>
<evidence type="ECO:0000259" key="17">
    <source>
        <dbReference type="PROSITE" id="PS01180"/>
    </source>
</evidence>
<comment type="function">
    <text evidence="10">May play a role in regeneration of skeletal muscle.</text>
</comment>
<dbReference type="InterPro" id="IPR009003">
    <property type="entry name" value="Peptidase_S1_PA"/>
</dbReference>
<evidence type="ECO:0000256" key="1">
    <source>
        <dbReference type="ARBA" id="ARBA00004613"/>
    </source>
</evidence>
<keyword evidence="8 14" id="KW-1015">Disulfide bond</keyword>
<evidence type="ECO:0000313" key="22">
    <source>
        <dbReference type="RefSeq" id="XP_072615217.1"/>
    </source>
</evidence>
<dbReference type="InterPro" id="IPR043504">
    <property type="entry name" value="Peptidase_S1_PA_chymotrypsin"/>
</dbReference>
<dbReference type="InterPro" id="IPR035914">
    <property type="entry name" value="Sperma_CUB_dom_sf"/>
</dbReference>
<keyword evidence="21" id="KW-1185">Reference proteome</keyword>
<dbReference type="Gene3D" id="2.10.25.10">
    <property type="entry name" value="Laminin"/>
    <property type="match status" value="1"/>
</dbReference>
<evidence type="ECO:0000256" key="10">
    <source>
        <dbReference type="ARBA" id="ARBA00037622"/>
    </source>
</evidence>
<comment type="caution">
    <text evidence="14">Lacks conserved residue(s) required for the propagation of feature annotation.</text>
</comment>
<keyword evidence="22" id="KW-0378">Hydrolase</keyword>
<dbReference type="PROSITE" id="PS50923">
    <property type="entry name" value="SUSHI"/>
    <property type="match status" value="2"/>
</dbReference>
<dbReference type="Pfam" id="PF00084">
    <property type="entry name" value="Sushi"/>
    <property type="match status" value="2"/>
</dbReference>
<evidence type="ECO:0000259" key="19">
    <source>
        <dbReference type="PROSITE" id="PS50240"/>
    </source>
</evidence>
<feature type="disulfide bond" evidence="15">
    <location>
        <begin position="750"/>
        <end position="777"/>
    </location>
</feature>
<accession>A0ABM5AKA4</accession>
<dbReference type="RefSeq" id="XP_072615217.1">
    <property type="nucleotide sequence ID" value="XM_072759116.1"/>
</dbReference>
<dbReference type="SMART" id="SM00032">
    <property type="entry name" value="CCP"/>
    <property type="match status" value="2"/>
</dbReference>
<dbReference type="CDD" id="cd00041">
    <property type="entry name" value="CUB"/>
    <property type="match status" value="1"/>
</dbReference>
<dbReference type="CDD" id="cd00190">
    <property type="entry name" value="Tryp_SPc"/>
    <property type="match status" value="1"/>
</dbReference>
<evidence type="ECO:0000256" key="12">
    <source>
        <dbReference type="ARBA" id="ARBA00041872"/>
    </source>
</evidence>
<evidence type="ECO:0000256" key="6">
    <source>
        <dbReference type="ARBA" id="ARBA00022729"/>
    </source>
</evidence>
<dbReference type="SMART" id="SM00020">
    <property type="entry name" value="Tryp_SPc"/>
    <property type="match status" value="1"/>
</dbReference>
<keyword evidence="7" id="KW-0677">Repeat</keyword>
<feature type="compositionally biased region" description="Low complexity" evidence="16">
    <location>
        <begin position="43"/>
        <end position="54"/>
    </location>
</feature>
<dbReference type="Pfam" id="PF00431">
    <property type="entry name" value="CUB"/>
    <property type="match status" value="1"/>
</dbReference>
<evidence type="ECO:0000256" key="9">
    <source>
        <dbReference type="ARBA" id="ARBA00023180"/>
    </source>
</evidence>
<evidence type="ECO:0000256" key="7">
    <source>
        <dbReference type="ARBA" id="ARBA00022737"/>
    </source>
</evidence>
<dbReference type="InterPro" id="IPR001881">
    <property type="entry name" value="EGF-like_Ca-bd_dom"/>
</dbReference>
<dbReference type="SUPFAM" id="SSF57196">
    <property type="entry name" value="EGF/Laminin"/>
    <property type="match status" value="1"/>
</dbReference>
<evidence type="ECO:0000259" key="20">
    <source>
        <dbReference type="PROSITE" id="PS50923"/>
    </source>
</evidence>
<feature type="region of interest" description="Disordered" evidence="16">
    <location>
        <begin position="385"/>
        <end position="426"/>
    </location>
</feature>
<dbReference type="Gene3D" id="2.60.120.290">
    <property type="entry name" value="Spermadhesin, CUB domain"/>
    <property type="match status" value="1"/>
</dbReference>
<dbReference type="PROSITE" id="PS00022">
    <property type="entry name" value="EGF_1"/>
    <property type="match status" value="1"/>
</dbReference>
<dbReference type="PANTHER" id="PTHR24254">
    <property type="entry name" value="PROTHROMBIN"/>
    <property type="match status" value="1"/>
</dbReference>
<feature type="domain" description="CUB" evidence="17">
    <location>
        <begin position="563"/>
        <end position="671"/>
    </location>
</feature>
<keyword evidence="9" id="KW-0325">Glycoprotein</keyword>
<dbReference type="InterPro" id="IPR000436">
    <property type="entry name" value="Sushi_SCR_CCP_dom"/>
</dbReference>
<dbReference type="PANTHER" id="PTHR24254:SF9">
    <property type="entry name" value="INACTIVE SERINE PROTEASE PAMR1"/>
    <property type="match status" value="1"/>
</dbReference>
<dbReference type="GO" id="GO:0008233">
    <property type="term" value="F:peptidase activity"/>
    <property type="evidence" value="ECO:0007669"/>
    <property type="project" value="UniProtKB-KW"/>
</dbReference>
<dbReference type="SMART" id="SM00179">
    <property type="entry name" value="EGF_CA"/>
    <property type="match status" value="1"/>
</dbReference>
<evidence type="ECO:0000256" key="4">
    <source>
        <dbReference type="ARBA" id="ARBA00022542"/>
    </source>
</evidence>
<evidence type="ECO:0000256" key="15">
    <source>
        <dbReference type="PROSITE-ProRule" id="PRU00302"/>
    </source>
</evidence>
<evidence type="ECO:0000256" key="5">
    <source>
        <dbReference type="ARBA" id="ARBA00022659"/>
    </source>
</evidence>
<dbReference type="PROSITE" id="PS01186">
    <property type="entry name" value="EGF_2"/>
    <property type="match status" value="1"/>
</dbReference>
<feature type="compositionally biased region" description="Basic residues" evidence="16">
    <location>
        <begin position="409"/>
        <end position="422"/>
    </location>
</feature>
<evidence type="ECO:0000313" key="21">
    <source>
        <dbReference type="Proteomes" id="UP001652641"/>
    </source>
</evidence>
<dbReference type="SUPFAM" id="SSF49854">
    <property type="entry name" value="Spermadhesin, CUB domain"/>
    <property type="match status" value="1"/>
</dbReference>
<evidence type="ECO:0000256" key="16">
    <source>
        <dbReference type="SAM" id="MobiDB-lite"/>
    </source>
</evidence>
<comment type="subcellular location">
    <subcellularLocation>
        <location evidence="1">Secreted</location>
    </subcellularLocation>
</comment>
<dbReference type="SMART" id="SM00181">
    <property type="entry name" value="EGF"/>
    <property type="match status" value="2"/>
</dbReference>
<evidence type="ECO:0000256" key="14">
    <source>
        <dbReference type="PROSITE-ProRule" id="PRU00076"/>
    </source>
</evidence>
<evidence type="ECO:0000256" key="2">
    <source>
        <dbReference type="ARBA" id="ARBA00022525"/>
    </source>
</evidence>
<dbReference type="SUPFAM" id="SSF57535">
    <property type="entry name" value="Complement control module/SCR domain"/>
    <property type="match status" value="1"/>
</dbReference>
<keyword evidence="5 15" id="KW-0768">Sushi</keyword>
<dbReference type="Pfam" id="PF00008">
    <property type="entry name" value="EGF"/>
    <property type="match status" value="1"/>
</dbReference>
<dbReference type="SMART" id="SM00042">
    <property type="entry name" value="CUB"/>
    <property type="match status" value="1"/>
</dbReference>
<keyword evidence="22" id="KW-0645">Protease</keyword>
<dbReference type="PROSITE" id="PS50026">
    <property type="entry name" value="EGF_3"/>
    <property type="match status" value="1"/>
</dbReference>
<evidence type="ECO:0000256" key="13">
    <source>
        <dbReference type="ARBA" id="ARBA00042985"/>
    </source>
</evidence>
<dbReference type="InterPro" id="IPR000859">
    <property type="entry name" value="CUB_dom"/>
</dbReference>
<dbReference type="InterPro" id="IPR001254">
    <property type="entry name" value="Trypsin_dom"/>
</dbReference>
<organism evidence="21 22">
    <name type="scientific">Vulpes vulpes</name>
    <name type="common">Red fox</name>
    <dbReference type="NCBI Taxonomy" id="9627"/>
    <lineage>
        <taxon>Eukaryota</taxon>
        <taxon>Metazoa</taxon>
        <taxon>Chordata</taxon>
        <taxon>Craniata</taxon>
        <taxon>Vertebrata</taxon>
        <taxon>Euteleostomi</taxon>
        <taxon>Mammalia</taxon>
        <taxon>Eutheria</taxon>
        <taxon>Laurasiatheria</taxon>
        <taxon>Carnivora</taxon>
        <taxon>Caniformia</taxon>
        <taxon>Canidae</taxon>
        <taxon>Vulpes</taxon>
    </lineage>
</organism>
<dbReference type="GeneID" id="112930432"/>
<evidence type="ECO:0000259" key="18">
    <source>
        <dbReference type="PROSITE" id="PS50026"/>
    </source>
</evidence>
<dbReference type="GO" id="GO:0006508">
    <property type="term" value="P:proteolysis"/>
    <property type="evidence" value="ECO:0007669"/>
    <property type="project" value="UniProtKB-KW"/>
</dbReference>
<keyword evidence="4" id="KW-0721">Serine protease homolog</keyword>